<feature type="domain" description="Ppx/GppA phosphatase N-terminal" evidence="2">
    <location>
        <begin position="36"/>
        <end position="305"/>
    </location>
</feature>
<dbReference type="CDD" id="cd24054">
    <property type="entry name" value="ASKHA_NBD_AaPPX-GppA_MtPPX2-like"/>
    <property type="match status" value="1"/>
</dbReference>
<dbReference type="InterPro" id="IPR050273">
    <property type="entry name" value="GppA/Ppx_hydrolase"/>
</dbReference>
<evidence type="ECO:0000259" key="2">
    <source>
        <dbReference type="Pfam" id="PF02541"/>
    </source>
</evidence>
<dbReference type="InterPro" id="IPR043129">
    <property type="entry name" value="ATPase_NBD"/>
</dbReference>
<evidence type="ECO:0000256" key="1">
    <source>
        <dbReference type="ARBA" id="ARBA00007381"/>
    </source>
</evidence>
<dbReference type="Pfam" id="PF02541">
    <property type="entry name" value="Ppx-GppA"/>
    <property type="match status" value="1"/>
</dbReference>
<dbReference type="InterPro" id="IPR003695">
    <property type="entry name" value="Ppx_GppA_N"/>
</dbReference>
<dbReference type="SUPFAM" id="SSF53067">
    <property type="entry name" value="Actin-like ATPase domain"/>
    <property type="match status" value="2"/>
</dbReference>
<comment type="caution">
    <text evidence="3">The sequence shown here is derived from an EMBL/GenBank/DDBJ whole genome shotgun (WGS) entry which is preliminary data.</text>
</comment>
<dbReference type="EMBL" id="VLLN01000006">
    <property type="protein sequence ID" value="TWJ19886.1"/>
    <property type="molecule type" value="Genomic_DNA"/>
</dbReference>
<reference evidence="3 4" key="1">
    <citation type="submission" date="2019-07" db="EMBL/GenBank/DDBJ databases">
        <title>Genomic Encyclopedia of Archaeal and Bacterial Type Strains, Phase II (KMG-II): from individual species to whole genera.</title>
        <authorList>
            <person name="Goeker M."/>
        </authorList>
    </citation>
    <scope>NUCLEOTIDE SEQUENCE [LARGE SCALE GENOMIC DNA]</scope>
    <source>
        <strain evidence="3 4">ATCC BAA-1139</strain>
    </source>
</reference>
<gene>
    <name evidence="3" type="ORF">JN12_01376</name>
</gene>
<comment type="similarity">
    <text evidence="1">Belongs to the heat shock protein 70 family.</text>
</comment>
<organism evidence="3 4">
    <name type="scientific">Geobacter argillaceus</name>
    <dbReference type="NCBI Taxonomy" id="345631"/>
    <lineage>
        <taxon>Bacteria</taxon>
        <taxon>Pseudomonadati</taxon>
        <taxon>Thermodesulfobacteriota</taxon>
        <taxon>Desulfuromonadia</taxon>
        <taxon>Geobacterales</taxon>
        <taxon>Geobacteraceae</taxon>
        <taxon>Geobacter</taxon>
    </lineage>
</organism>
<accession>A0A562VPE5</accession>
<keyword evidence="4" id="KW-1185">Reference proteome</keyword>
<dbReference type="RefSeq" id="WP_145020193.1">
    <property type="nucleotide sequence ID" value="NZ_VLLN01000006.1"/>
</dbReference>
<dbReference type="PROSITE" id="PS00329">
    <property type="entry name" value="HSP70_2"/>
    <property type="match status" value="1"/>
</dbReference>
<dbReference type="OrthoDB" id="9793035at2"/>
<name>A0A562VPE5_9BACT</name>
<dbReference type="Proteomes" id="UP000319449">
    <property type="component" value="Unassembled WGS sequence"/>
</dbReference>
<dbReference type="Gene3D" id="3.30.420.150">
    <property type="entry name" value="Exopolyphosphatase. Domain 2"/>
    <property type="match status" value="1"/>
</dbReference>
<sequence length="311" mass="33391">MSEQRLAAIDLGTNTARLLIGTVGTDGTIAPDLVARRITRLGGGFTRERGISPEARERTIAALQEFSAEIRRLGAVSVLAVATSAVRDAVNGSGFCGEVEQRTGIRLTVVDGEREGDLTRAGVYAGLDDRNGTVFIFDVGGGSTEYTLVHEGDLLFTRSLPLGVVRLTEGKGEPAAMADKINRELNPLKEAMAGQGLLERLPGATLVGTAGTATTLAAISMGMIDYDYRRVNNYVVSRSEIIDIYRKLLPLPPAERLSVPGMEPGREDLIIAGMLVTLQTMALFGFERMKVSDFGLLEGVLLWAAEQHDEK</sequence>
<dbReference type="GO" id="GO:0016462">
    <property type="term" value="F:pyrophosphatase activity"/>
    <property type="evidence" value="ECO:0007669"/>
    <property type="project" value="TreeGrafter"/>
</dbReference>
<dbReference type="Gene3D" id="3.30.420.40">
    <property type="match status" value="1"/>
</dbReference>
<dbReference type="AlphaFoldDB" id="A0A562VPE5"/>
<dbReference type="PANTHER" id="PTHR30005">
    <property type="entry name" value="EXOPOLYPHOSPHATASE"/>
    <property type="match status" value="1"/>
</dbReference>
<dbReference type="PANTHER" id="PTHR30005:SF0">
    <property type="entry name" value="RETROGRADE REGULATION PROTEIN 2"/>
    <property type="match status" value="1"/>
</dbReference>
<proteinExistence type="inferred from homology"/>
<evidence type="ECO:0000313" key="4">
    <source>
        <dbReference type="Proteomes" id="UP000319449"/>
    </source>
</evidence>
<dbReference type="InterPro" id="IPR018181">
    <property type="entry name" value="Heat_shock_70_CS"/>
</dbReference>
<protein>
    <submittedName>
        <fullName evidence="3">Ppx/GppA phosphatase</fullName>
    </submittedName>
</protein>
<evidence type="ECO:0000313" key="3">
    <source>
        <dbReference type="EMBL" id="TWJ19886.1"/>
    </source>
</evidence>